<feature type="non-terminal residue" evidence="1">
    <location>
        <position position="163"/>
    </location>
</feature>
<dbReference type="EMBL" id="QBLH01000975">
    <property type="protein sequence ID" value="TGZ53645.1"/>
    <property type="molecule type" value="Genomic_DNA"/>
</dbReference>
<evidence type="ECO:0000313" key="1">
    <source>
        <dbReference type="EMBL" id="TGZ53645.1"/>
    </source>
</evidence>
<name>A0A4S2KUH3_9HYME</name>
<dbReference type="Proteomes" id="UP000310200">
    <property type="component" value="Unassembled WGS sequence"/>
</dbReference>
<sequence length="163" mass="17499">GRRIYPGNRLVSRACRRCIIYKTALNCLCRNGDSGGGGGGGGFWLARRSLLQGIYTSRGWMEVEFGGGVAEEDILARLKAWRNDLQAKPSYSELAAGAEGGGFEGVAGIQAKINGGAVLINSAQIYCGAMDQAPSMGGIRGWIRDEVAIHFDIFTVRTVRLQE</sequence>
<dbReference type="AlphaFoldDB" id="A0A4S2KUH3"/>
<feature type="non-terminal residue" evidence="1">
    <location>
        <position position="1"/>
    </location>
</feature>
<proteinExistence type="predicted"/>
<evidence type="ECO:0000313" key="2">
    <source>
        <dbReference type="Proteomes" id="UP000310200"/>
    </source>
</evidence>
<gene>
    <name evidence="1" type="ORF">DBV15_10276</name>
</gene>
<protein>
    <submittedName>
        <fullName evidence="1">Uncharacterized protein</fullName>
    </submittedName>
</protein>
<comment type="caution">
    <text evidence="1">The sequence shown here is derived from an EMBL/GenBank/DDBJ whole genome shotgun (WGS) entry which is preliminary data.</text>
</comment>
<dbReference type="STRING" id="300112.A0A4S2KUH3"/>
<keyword evidence="2" id="KW-1185">Reference proteome</keyword>
<accession>A0A4S2KUH3</accession>
<reference evidence="1 2" key="1">
    <citation type="journal article" date="2019" name="Philos. Trans. R. Soc. Lond., B, Biol. Sci.">
        <title>Ant behaviour and brain gene expression of defending hosts depend on the ecological success of the intruding social parasite.</title>
        <authorList>
            <person name="Kaur R."/>
            <person name="Stoldt M."/>
            <person name="Jongepier E."/>
            <person name="Feldmeyer B."/>
            <person name="Menzel F."/>
            <person name="Bornberg-Bauer E."/>
            <person name="Foitzik S."/>
        </authorList>
    </citation>
    <scope>NUCLEOTIDE SEQUENCE [LARGE SCALE GENOMIC DNA]</scope>
    <source>
        <tissue evidence="1">Whole body</tissue>
    </source>
</reference>
<organism evidence="1 2">
    <name type="scientific">Temnothorax longispinosus</name>
    <dbReference type="NCBI Taxonomy" id="300112"/>
    <lineage>
        <taxon>Eukaryota</taxon>
        <taxon>Metazoa</taxon>
        <taxon>Ecdysozoa</taxon>
        <taxon>Arthropoda</taxon>
        <taxon>Hexapoda</taxon>
        <taxon>Insecta</taxon>
        <taxon>Pterygota</taxon>
        <taxon>Neoptera</taxon>
        <taxon>Endopterygota</taxon>
        <taxon>Hymenoptera</taxon>
        <taxon>Apocrita</taxon>
        <taxon>Aculeata</taxon>
        <taxon>Formicoidea</taxon>
        <taxon>Formicidae</taxon>
        <taxon>Myrmicinae</taxon>
        <taxon>Temnothorax</taxon>
    </lineage>
</organism>